<organism evidence="1 2">
    <name type="scientific">Smallanthus sonchifolius</name>
    <dbReference type="NCBI Taxonomy" id="185202"/>
    <lineage>
        <taxon>Eukaryota</taxon>
        <taxon>Viridiplantae</taxon>
        <taxon>Streptophyta</taxon>
        <taxon>Embryophyta</taxon>
        <taxon>Tracheophyta</taxon>
        <taxon>Spermatophyta</taxon>
        <taxon>Magnoliopsida</taxon>
        <taxon>eudicotyledons</taxon>
        <taxon>Gunneridae</taxon>
        <taxon>Pentapetalae</taxon>
        <taxon>asterids</taxon>
        <taxon>campanulids</taxon>
        <taxon>Asterales</taxon>
        <taxon>Asteraceae</taxon>
        <taxon>Asteroideae</taxon>
        <taxon>Heliantheae alliance</taxon>
        <taxon>Millerieae</taxon>
        <taxon>Smallanthus</taxon>
    </lineage>
</organism>
<evidence type="ECO:0000313" key="2">
    <source>
        <dbReference type="Proteomes" id="UP001056120"/>
    </source>
</evidence>
<reference evidence="2" key="1">
    <citation type="journal article" date="2022" name="Mol. Ecol. Resour.">
        <title>The genomes of chicory, endive, great burdock and yacon provide insights into Asteraceae palaeo-polyploidization history and plant inulin production.</title>
        <authorList>
            <person name="Fan W."/>
            <person name="Wang S."/>
            <person name="Wang H."/>
            <person name="Wang A."/>
            <person name="Jiang F."/>
            <person name="Liu H."/>
            <person name="Zhao H."/>
            <person name="Xu D."/>
            <person name="Zhang Y."/>
        </authorList>
    </citation>
    <scope>NUCLEOTIDE SEQUENCE [LARGE SCALE GENOMIC DNA]</scope>
    <source>
        <strain evidence="2">cv. Yunnan</strain>
    </source>
</reference>
<name>A0ACB8YNY6_9ASTR</name>
<keyword evidence="2" id="KW-1185">Reference proteome</keyword>
<evidence type="ECO:0000313" key="1">
    <source>
        <dbReference type="EMBL" id="KAI3687449.1"/>
    </source>
</evidence>
<reference evidence="1 2" key="2">
    <citation type="journal article" date="2022" name="Mol. Ecol. Resour.">
        <title>The genomes of chicory, endive, great burdock and yacon provide insights into Asteraceae paleo-polyploidization history and plant inulin production.</title>
        <authorList>
            <person name="Fan W."/>
            <person name="Wang S."/>
            <person name="Wang H."/>
            <person name="Wang A."/>
            <person name="Jiang F."/>
            <person name="Liu H."/>
            <person name="Zhao H."/>
            <person name="Xu D."/>
            <person name="Zhang Y."/>
        </authorList>
    </citation>
    <scope>NUCLEOTIDE SEQUENCE [LARGE SCALE GENOMIC DNA]</scope>
    <source>
        <strain evidence="2">cv. Yunnan</strain>
        <tissue evidence="1">Leaves</tissue>
    </source>
</reference>
<protein>
    <submittedName>
        <fullName evidence="1">Uncharacterized protein</fullName>
    </submittedName>
</protein>
<gene>
    <name evidence="1" type="ORF">L1987_81145</name>
</gene>
<dbReference type="Proteomes" id="UP001056120">
    <property type="component" value="Linkage Group LG27"/>
</dbReference>
<proteinExistence type="predicted"/>
<accession>A0ACB8YNY6</accession>
<sequence length="265" mass="29504">MDGACVYEDNTAIHELTQGLIMAKQLTVHPHSPEARDLLIQKILSSYHNALFLLQSLDTPPPAPSLLESSVSEAFEFDQPFSRKRKGSATREDHVRICGGNGLEDNTDYGFNWRKYGQKDISGAKFPRNYYRCSYQKVQNCLEDDDPAVFDIAYKGKHACNLGAQSASPPLPPASPENHEMTPTRHHQLSPPNSDKMLSHLRANLSVNTSDLGGYIDTVPSSFSFPSTSSGSGLMEDLHYFKSPNCYDDELWQVCSPFIDLPGYL</sequence>
<dbReference type="EMBL" id="CM042044">
    <property type="protein sequence ID" value="KAI3687449.1"/>
    <property type="molecule type" value="Genomic_DNA"/>
</dbReference>
<comment type="caution">
    <text evidence="1">The sequence shown here is derived from an EMBL/GenBank/DDBJ whole genome shotgun (WGS) entry which is preliminary data.</text>
</comment>